<comment type="function">
    <text evidence="4 6">IF-3 binds to the 30S ribosomal subunit and shifts the equilibrium between 70S ribosomes and their 50S and 30S subunits in favor of the free subunits, thus enhancing the availability of 30S subunits on which protein synthesis initiation begins.</text>
</comment>
<evidence type="ECO:0000256" key="7">
    <source>
        <dbReference type="SAM" id="MobiDB-lite"/>
    </source>
</evidence>
<dbReference type="GO" id="GO:0032790">
    <property type="term" value="P:ribosome disassembly"/>
    <property type="evidence" value="ECO:0007669"/>
    <property type="project" value="TreeGrafter"/>
</dbReference>
<organism evidence="10">
    <name type="scientific">Hellea balneolensis</name>
    <dbReference type="NCBI Taxonomy" id="287478"/>
    <lineage>
        <taxon>Bacteria</taxon>
        <taxon>Pseudomonadati</taxon>
        <taxon>Pseudomonadota</taxon>
        <taxon>Alphaproteobacteria</taxon>
        <taxon>Maricaulales</taxon>
        <taxon>Robiginitomaculaceae</taxon>
        <taxon>Hellea</taxon>
    </lineage>
</organism>
<keyword evidence="3 4" id="KW-0648">Protein biosynthesis</keyword>
<evidence type="ECO:0000259" key="9">
    <source>
        <dbReference type="Pfam" id="PF05198"/>
    </source>
</evidence>
<reference evidence="10" key="1">
    <citation type="journal article" date="2020" name="mSystems">
        <title>Genome- and Community-Level Interaction Insights into Carbon Utilization and Element Cycling Functions of Hydrothermarchaeota in Hydrothermal Sediment.</title>
        <authorList>
            <person name="Zhou Z."/>
            <person name="Liu Y."/>
            <person name="Xu W."/>
            <person name="Pan J."/>
            <person name="Luo Z.H."/>
            <person name="Li M."/>
        </authorList>
    </citation>
    <scope>NUCLEOTIDE SEQUENCE [LARGE SCALE GENOMIC DNA]</scope>
    <source>
        <strain evidence="10">HyVt-485</strain>
    </source>
</reference>
<dbReference type="InterPro" id="IPR001288">
    <property type="entry name" value="Translation_initiation_fac_3"/>
</dbReference>
<feature type="domain" description="Translation initiation factor 3 C-terminal" evidence="8">
    <location>
        <begin position="94"/>
        <end position="178"/>
    </location>
</feature>
<dbReference type="AlphaFoldDB" id="A0A7C5M0T7"/>
<dbReference type="SUPFAM" id="SSF54364">
    <property type="entry name" value="Translation initiation factor IF3, N-terminal domain"/>
    <property type="match status" value="1"/>
</dbReference>
<dbReference type="FunFam" id="3.30.110.10:FF:000001">
    <property type="entry name" value="Translation initiation factor IF-3"/>
    <property type="match status" value="1"/>
</dbReference>
<comment type="similarity">
    <text evidence="1 4 6">Belongs to the IF-3 family.</text>
</comment>
<dbReference type="GO" id="GO:0005829">
    <property type="term" value="C:cytosol"/>
    <property type="evidence" value="ECO:0007669"/>
    <property type="project" value="TreeGrafter"/>
</dbReference>
<dbReference type="EMBL" id="DRMJ01000385">
    <property type="protein sequence ID" value="HHL43428.1"/>
    <property type="molecule type" value="Genomic_DNA"/>
</dbReference>
<dbReference type="GO" id="GO:0043022">
    <property type="term" value="F:ribosome binding"/>
    <property type="evidence" value="ECO:0007669"/>
    <property type="project" value="TreeGrafter"/>
</dbReference>
<dbReference type="InterPro" id="IPR036787">
    <property type="entry name" value="T_IF-3_N_sf"/>
</dbReference>
<dbReference type="HAMAP" id="MF_00080">
    <property type="entry name" value="IF_3"/>
    <property type="match status" value="1"/>
</dbReference>
<evidence type="ECO:0000256" key="1">
    <source>
        <dbReference type="ARBA" id="ARBA00005439"/>
    </source>
</evidence>
<gene>
    <name evidence="4" type="primary">infC</name>
    <name evidence="10" type="ORF">ENJ42_07420</name>
</gene>
<feature type="region of interest" description="Disordered" evidence="7">
    <location>
        <begin position="1"/>
        <end position="22"/>
    </location>
</feature>
<dbReference type="NCBIfam" id="TIGR00168">
    <property type="entry name" value="infC"/>
    <property type="match status" value="1"/>
</dbReference>
<dbReference type="GO" id="GO:0016020">
    <property type="term" value="C:membrane"/>
    <property type="evidence" value="ECO:0007669"/>
    <property type="project" value="TreeGrafter"/>
</dbReference>
<evidence type="ECO:0000256" key="5">
    <source>
        <dbReference type="NCBIfam" id="TIGR00168"/>
    </source>
</evidence>
<sequence length="178" mass="20498">MARRPLAAPPKKKGPRINDDITSPKVLLITETGEKRGVVSLEDALETARRAGLDLVEVAPNPDMPVCKILDYGKMRFEAQKKKAANKKRQKTQDIKEIKMRPNIDTHDYMVKTKAMTKFFERGDKVKVTIRFRGREMAHMDRGRDLLDRVKEDFEEIAKIEFEPKTEGRLMTMVMAPK</sequence>
<dbReference type="GO" id="GO:0003743">
    <property type="term" value="F:translation initiation factor activity"/>
    <property type="evidence" value="ECO:0007669"/>
    <property type="project" value="UniProtKB-UniRule"/>
</dbReference>
<dbReference type="PANTHER" id="PTHR10938:SF0">
    <property type="entry name" value="TRANSLATION INITIATION FACTOR IF-3, MITOCHONDRIAL"/>
    <property type="match status" value="1"/>
</dbReference>
<evidence type="ECO:0000259" key="8">
    <source>
        <dbReference type="Pfam" id="PF00707"/>
    </source>
</evidence>
<dbReference type="Gene3D" id="3.10.20.80">
    <property type="entry name" value="Translation initiation factor 3 (IF-3), N-terminal domain"/>
    <property type="match status" value="1"/>
</dbReference>
<proteinExistence type="inferred from homology"/>
<dbReference type="PROSITE" id="PS00938">
    <property type="entry name" value="IF3"/>
    <property type="match status" value="1"/>
</dbReference>
<evidence type="ECO:0000256" key="2">
    <source>
        <dbReference type="ARBA" id="ARBA00022540"/>
    </source>
</evidence>
<dbReference type="InterPro" id="IPR019813">
    <property type="entry name" value="Translation_initiation_fac3_CS"/>
</dbReference>
<dbReference type="Pfam" id="PF00707">
    <property type="entry name" value="IF3_C"/>
    <property type="match status" value="1"/>
</dbReference>
<evidence type="ECO:0000256" key="6">
    <source>
        <dbReference type="RuleBase" id="RU000646"/>
    </source>
</evidence>
<evidence type="ECO:0000256" key="4">
    <source>
        <dbReference type="HAMAP-Rule" id="MF_00080"/>
    </source>
</evidence>
<accession>A0A7C5M0T7</accession>
<feature type="domain" description="Translation initiation factor 3 N-terminal" evidence="9">
    <location>
        <begin position="17"/>
        <end position="84"/>
    </location>
</feature>
<keyword evidence="4" id="KW-0963">Cytoplasm</keyword>
<dbReference type="Pfam" id="PF05198">
    <property type="entry name" value="IF3_N"/>
    <property type="match status" value="1"/>
</dbReference>
<evidence type="ECO:0000313" key="10">
    <source>
        <dbReference type="EMBL" id="HHL43428.1"/>
    </source>
</evidence>
<dbReference type="InterPro" id="IPR036788">
    <property type="entry name" value="T_IF-3_C_sf"/>
</dbReference>
<dbReference type="InterPro" id="IPR019814">
    <property type="entry name" value="Translation_initiation_fac_3_N"/>
</dbReference>
<dbReference type="Proteomes" id="UP000885830">
    <property type="component" value="Unassembled WGS sequence"/>
</dbReference>
<dbReference type="SUPFAM" id="SSF55200">
    <property type="entry name" value="Translation initiation factor IF3, C-terminal domain"/>
    <property type="match status" value="1"/>
</dbReference>
<dbReference type="Gene3D" id="3.30.110.10">
    <property type="entry name" value="Translation initiation factor 3 (IF-3), C-terminal domain"/>
    <property type="match status" value="1"/>
</dbReference>
<name>A0A7C5M0T7_9PROT</name>
<dbReference type="PANTHER" id="PTHR10938">
    <property type="entry name" value="TRANSLATION INITIATION FACTOR IF-3"/>
    <property type="match status" value="1"/>
</dbReference>
<evidence type="ECO:0000256" key="3">
    <source>
        <dbReference type="ARBA" id="ARBA00022917"/>
    </source>
</evidence>
<keyword evidence="2 4" id="KW-0396">Initiation factor</keyword>
<comment type="subcellular location">
    <subcellularLocation>
        <location evidence="4 6">Cytoplasm</location>
    </subcellularLocation>
</comment>
<comment type="caution">
    <text evidence="10">The sequence shown here is derived from an EMBL/GenBank/DDBJ whole genome shotgun (WGS) entry which is preliminary data.</text>
</comment>
<protein>
    <recommendedName>
        <fullName evidence="4 5">Translation initiation factor IF-3</fullName>
    </recommendedName>
</protein>
<dbReference type="InterPro" id="IPR019815">
    <property type="entry name" value="Translation_initiation_fac_3_C"/>
</dbReference>
<comment type="subunit">
    <text evidence="4 6">Monomer.</text>
</comment>